<evidence type="ECO:0000313" key="19">
    <source>
        <dbReference type="Proteomes" id="UP001184150"/>
    </source>
</evidence>
<evidence type="ECO:0000259" key="16">
    <source>
        <dbReference type="PROSITE" id="PS50112"/>
    </source>
</evidence>
<dbReference type="PANTHER" id="PTHR41523">
    <property type="entry name" value="TWO-COMPONENT SYSTEM SENSOR PROTEIN"/>
    <property type="match status" value="1"/>
</dbReference>
<organism evidence="18 19">
    <name type="scientific">Novosphingobium capsulatum</name>
    <dbReference type="NCBI Taxonomy" id="13688"/>
    <lineage>
        <taxon>Bacteria</taxon>
        <taxon>Pseudomonadati</taxon>
        <taxon>Pseudomonadota</taxon>
        <taxon>Alphaproteobacteria</taxon>
        <taxon>Sphingomonadales</taxon>
        <taxon>Sphingomonadaceae</taxon>
        <taxon>Novosphingobium</taxon>
    </lineage>
</organism>
<dbReference type="SMART" id="SM00091">
    <property type="entry name" value="PAS"/>
    <property type="match status" value="2"/>
</dbReference>
<dbReference type="PANTHER" id="PTHR41523:SF7">
    <property type="entry name" value="HISTIDINE KINASE"/>
    <property type="match status" value="1"/>
</dbReference>
<protein>
    <recommendedName>
        <fullName evidence="2">histidine kinase</fullName>
        <ecNumber evidence="2">2.7.13.3</ecNumber>
    </recommendedName>
</protein>
<keyword evidence="7" id="KW-0288">FMN</keyword>
<dbReference type="EMBL" id="JAVDRD010000002">
    <property type="protein sequence ID" value="MDR6510408.1"/>
    <property type="molecule type" value="Genomic_DNA"/>
</dbReference>
<dbReference type="InterPro" id="IPR011102">
    <property type="entry name" value="Sig_transdc_His_kinase_HWE"/>
</dbReference>
<dbReference type="Pfam" id="PF00989">
    <property type="entry name" value="PAS"/>
    <property type="match status" value="1"/>
</dbReference>
<dbReference type="InterPro" id="IPR036890">
    <property type="entry name" value="HATPase_C_sf"/>
</dbReference>
<feature type="domain" description="PAS" evidence="16">
    <location>
        <begin position="148"/>
        <end position="218"/>
    </location>
</feature>
<dbReference type="Pfam" id="PF08447">
    <property type="entry name" value="PAS_3"/>
    <property type="match status" value="1"/>
</dbReference>
<keyword evidence="3" id="KW-0600">Photoreceptor protein</keyword>
<keyword evidence="19" id="KW-1185">Reference proteome</keyword>
<reference evidence="18 19" key="1">
    <citation type="submission" date="2023-07" db="EMBL/GenBank/DDBJ databases">
        <title>Sorghum-associated microbial communities from plants grown in Nebraska, USA.</title>
        <authorList>
            <person name="Schachtman D."/>
        </authorList>
    </citation>
    <scope>NUCLEOTIDE SEQUENCE [LARGE SCALE GENOMIC DNA]</scope>
    <source>
        <strain evidence="18 19">DS1027</strain>
    </source>
</reference>
<dbReference type="InterPro" id="IPR013767">
    <property type="entry name" value="PAS_fold"/>
</dbReference>
<dbReference type="InterPro" id="IPR013655">
    <property type="entry name" value="PAS_fold_3"/>
</dbReference>
<sequence>MLTLPPKVPANGALDRSENVLAEAHLSAIVQSSNDAIISKALDGIVLTWNPAATRIFGFSEAEMVGQSIRRVIPADRQAEEDDIIARIARGEQVQSFETIRQRKDGSQFHVSLTVSPILAADGTVVGASKIARDVTRRHAALTALAEREHRLQMLADNISQLTWVTDPHGTLLWFNKRWYDYTGLSEDQCVGQRRLSVHHPDHLERVVSKFYGDIAAGREWEDTYPLRGRDGSYRWFLSRAKPIRDETGRIVNWFGTNTDVTEMLEKEEQIRLLLMEVNHRSKNMLAVVQALARRSGGGDPEFLRRFENRLSSLSANQDLLVKRGWQHIPMAELVDAQLAILDRDSRALVKVCGPDMLLSPRTAEIIGMALHELATNALKYGALSQPGGQVWLYWEDRADRFVVEWRERGGPRVTPPENSGFGTTLIRHIPSRSLKADVTLDYAPDGLAWRLDCDATLARTLTS</sequence>
<keyword evidence="8" id="KW-0808">Transferase</keyword>
<accession>A0ABU1MJA2</accession>
<evidence type="ECO:0000256" key="9">
    <source>
        <dbReference type="ARBA" id="ARBA00022737"/>
    </source>
</evidence>
<dbReference type="SMART" id="SM00911">
    <property type="entry name" value="HWE_HK"/>
    <property type="match status" value="1"/>
</dbReference>
<keyword evidence="9" id="KW-0677">Repeat</keyword>
<gene>
    <name evidence="18" type="ORF">J2792_001268</name>
</gene>
<evidence type="ECO:0000313" key="18">
    <source>
        <dbReference type="EMBL" id="MDR6510408.1"/>
    </source>
</evidence>
<comment type="catalytic activity">
    <reaction evidence="1">
        <text>ATP + protein L-histidine = ADP + protein N-phospho-L-histidine.</text>
        <dbReference type="EC" id="2.7.13.3"/>
    </reaction>
</comment>
<dbReference type="Gene3D" id="3.30.565.10">
    <property type="entry name" value="Histidine kinase-like ATPase, C-terminal domain"/>
    <property type="match status" value="1"/>
</dbReference>
<keyword evidence="5" id="KW-0716">Sensory transduction</keyword>
<evidence type="ECO:0000256" key="8">
    <source>
        <dbReference type="ARBA" id="ARBA00022679"/>
    </source>
</evidence>
<name>A0ABU1MJA2_9SPHN</name>
<keyword evidence="12" id="KW-0067">ATP-binding</keyword>
<evidence type="ECO:0000256" key="1">
    <source>
        <dbReference type="ARBA" id="ARBA00000085"/>
    </source>
</evidence>
<dbReference type="PROSITE" id="PS50112">
    <property type="entry name" value="PAS"/>
    <property type="match status" value="2"/>
</dbReference>
<dbReference type="Proteomes" id="UP001184150">
    <property type="component" value="Unassembled WGS sequence"/>
</dbReference>
<keyword evidence="13" id="KW-0157">Chromophore</keyword>
<evidence type="ECO:0000256" key="12">
    <source>
        <dbReference type="ARBA" id="ARBA00022840"/>
    </source>
</evidence>
<dbReference type="Gene3D" id="3.30.450.20">
    <property type="entry name" value="PAS domain"/>
    <property type="match status" value="2"/>
</dbReference>
<evidence type="ECO:0000256" key="13">
    <source>
        <dbReference type="ARBA" id="ARBA00022991"/>
    </source>
</evidence>
<keyword evidence="11" id="KW-0418">Kinase</keyword>
<keyword evidence="15" id="KW-0675">Receptor</keyword>
<dbReference type="PROSITE" id="PS50113">
    <property type="entry name" value="PAC"/>
    <property type="match status" value="2"/>
</dbReference>
<dbReference type="InterPro" id="IPR035965">
    <property type="entry name" value="PAS-like_dom_sf"/>
</dbReference>
<evidence type="ECO:0000256" key="11">
    <source>
        <dbReference type="ARBA" id="ARBA00022777"/>
    </source>
</evidence>
<feature type="domain" description="PAC" evidence="17">
    <location>
        <begin position="219"/>
        <end position="273"/>
    </location>
</feature>
<dbReference type="EC" id="2.7.13.3" evidence="2"/>
<keyword evidence="14" id="KW-0843">Virulence</keyword>
<dbReference type="InterPro" id="IPR001610">
    <property type="entry name" value="PAC"/>
</dbReference>
<keyword evidence="6" id="KW-0285">Flavoprotein</keyword>
<keyword evidence="4" id="KW-0597">Phosphoprotein</keyword>
<dbReference type="Pfam" id="PF07536">
    <property type="entry name" value="HWE_HK"/>
    <property type="match status" value="1"/>
</dbReference>
<keyword evidence="10" id="KW-0547">Nucleotide-binding</keyword>
<dbReference type="InterPro" id="IPR000014">
    <property type="entry name" value="PAS"/>
</dbReference>
<evidence type="ECO:0000256" key="2">
    <source>
        <dbReference type="ARBA" id="ARBA00012438"/>
    </source>
</evidence>
<evidence type="ECO:0000259" key="17">
    <source>
        <dbReference type="PROSITE" id="PS50113"/>
    </source>
</evidence>
<evidence type="ECO:0000256" key="10">
    <source>
        <dbReference type="ARBA" id="ARBA00022741"/>
    </source>
</evidence>
<feature type="domain" description="PAC" evidence="17">
    <location>
        <begin position="95"/>
        <end position="147"/>
    </location>
</feature>
<dbReference type="CDD" id="cd00130">
    <property type="entry name" value="PAS"/>
    <property type="match status" value="2"/>
</dbReference>
<feature type="domain" description="PAS" evidence="16">
    <location>
        <begin position="22"/>
        <end position="92"/>
    </location>
</feature>
<proteinExistence type="predicted"/>
<dbReference type="SMART" id="SM00086">
    <property type="entry name" value="PAC"/>
    <property type="match status" value="2"/>
</dbReference>
<dbReference type="SUPFAM" id="SSF55785">
    <property type="entry name" value="PYP-like sensor domain (PAS domain)"/>
    <property type="match status" value="2"/>
</dbReference>
<evidence type="ECO:0000256" key="5">
    <source>
        <dbReference type="ARBA" id="ARBA00022606"/>
    </source>
</evidence>
<evidence type="ECO:0000256" key="7">
    <source>
        <dbReference type="ARBA" id="ARBA00022643"/>
    </source>
</evidence>
<dbReference type="NCBIfam" id="TIGR00229">
    <property type="entry name" value="sensory_box"/>
    <property type="match status" value="2"/>
</dbReference>
<dbReference type="InterPro" id="IPR000700">
    <property type="entry name" value="PAS-assoc_C"/>
</dbReference>
<dbReference type="SUPFAM" id="SSF55874">
    <property type="entry name" value="ATPase domain of HSP90 chaperone/DNA topoisomerase II/histidine kinase"/>
    <property type="match status" value="1"/>
</dbReference>
<evidence type="ECO:0000256" key="4">
    <source>
        <dbReference type="ARBA" id="ARBA00022553"/>
    </source>
</evidence>
<evidence type="ECO:0000256" key="15">
    <source>
        <dbReference type="ARBA" id="ARBA00023170"/>
    </source>
</evidence>
<evidence type="ECO:0000256" key="6">
    <source>
        <dbReference type="ARBA" id="ARBA00022630"/>
    </source>
</evidence>
<evidence type="ECO:0000256" key="14">
    <source>
        <dbReference type="ARBA" id="ARBA00023026"/>
    </source>
</evidence>
<comment type="caution">
    <text evidence="18">The sequence shown here is derived from an EMBL/GenBank/DDBJ whole genome shotgun (WGS) entry which is preliminary data.</text>
</comment>
<evidence type="ECO:0000256" key="3">
    <source>
        <dbReference type="ARBA" id="ARBA00022543"/>
    </source>
</evidence>